<proteinExistence type="inferred from homology"/>
<evidence type="ECO:0000256" key="3">
    <source>
        <dbReference type="ARBA" id="ARBA00022794"/>
    </source>
</evidence>
<evidence type="ECO:0000313" key="8">
    <source>
        <dbReference type="Proteomes" id="UP001620626"/>
    </source>
</evidence>
<evidence type="ECO:0008006" key="9">
    <source>
        <dbReference type="Google" id="ProtNLM"/>
    </source>
</evidence>
<dbReference type="InterPro" id="IPR019366">
    <property type="entry name" value="Clusterin-associated_protein-1"/>
</dbReference>
<evidence type="ECO:0000256" key="2">
    <source>
        <dbReference type="ARBA" id="ARBA00008340"/>
    </source>
</evidence>
<dbReference type="PANTHER" id="PTHR21547:SF0">
    <property type="entry name" value="CLUSTERIN-ASSOCIATED PROTEIN 1"/>
    <property type="match status" value="1"/>
</dbReference>
<dbReference type="EMBL" id="JBICBT010000766">
    <property type="protein sequence ID" value="KAL3101727.1"/>
    <property type="molecule type" value="Genomic_DNA"/>
</dbReference>
<comment type="similarity">
    <text evidence="2">Belongs to the CLUAP1 family.</text>
</comment>
<dbReference type="PANTHER" id="PTHR21547">
    <property type="entry name" value="CLUSTERIN ASSOCIATED PROTEIN 1"/>
    <property type="match status" value="1"/>
</dbReference>
<dbReference type="Pfam" id="PF10234">
    <property type="entry name" value="Cluap1"/>
    <property type="match status" value="1"/>
</dbReference>
<evidence type="ECO:0000256" key="5">
    <source>
        <dbReference type="ARBA" id="ARBA00023069"/>
    </source>
</evidence>
<organism evidence="7 8">
    <name type="scientific">Heterodera trifolii</name>
    <dbReference type="NCBI Taxonomy" id="157864"/>
    <lineage>
        <taxon>Eukaryota</taxon>
        <taxon>Metazoa</taxon>
        <taxon>Ecdysozoa</taxon>
        <taxon>Nematoda</taxon>
        <taxon>Chromadorea</taxon>
        <taxon>Rhabditida</taxon>
        <taxon>Tylenchina</taxon>
        <taxon>Tylenchomorpha</taxon>
        <taxon>Tylenchoidea</taxon>
        <taxon>Heteroderidae</taxon>
        <taxon>Heteroderinae</taxon>
        <taxon>Heterodera</taxon>
    </lineage>
</organism>
<sequence>MSFRELRDATEILRSLGYPRLISIENFRTSNFTLIAEIVTWIVQKFDSNTRLPRHLDNETERVMFIKGVSSAITVSSISLKSRRSPSD</sequence>
<protein>
    <recommendedName>
        <fullName evidence="9">Calponin-homology (CH) domain-containing protein</fullName>
    </recommendedName>
</protein>
<keyword evidence="8" id="KW-1185">Reference proteome</keyword>
<keyword evidence="4" id="KW-0175">Coiled coil</keyword>
<evidence type="ECO:0000256" key="1">
    <source>
        <dbReference type="ARBA" id="ARBA00004138"/>
    </source>
</evidence>
<dbReference type="AlphaFoldDB" id="A0ABD2KG05"/>
<name>A0ABD2KG05_9BILA</name>
<reference evidence="7 8" key="1">
    <citation type="submission" date="2024-10" db="EMBL/GenBank/DDBJ databases">
        <authorList>
            <person name="Kim D."/>
        </authorList>
    </citation>
    <scope>NUCLEOTIDE SEQUENCE [LARGE SCALE GENOMIC DNA]</scope>
    <source>
        <strain evidence="7">BH-2024</strain>
    </source>
</reference>
<dbReference type="Proteomes" id="UP001620626">
    <property type="component" value="Unassembled WGS sequence"/>
</dbReference>
<keyword evidence="6" id="KW-0966">Cell projection</keyword>
<comment type="subcellular location">
    <subcellularLocation>
        <location evidence="1">Cell projection</location>
        <location evidence="1">Cilium</location>
    </subcellularLocation>
</comment>
<evidence type="ECO:0000313" key="7">
    <source>
        <dbReference type="EMBL" id="KAL3101727.1"/>
    </source>
</evidence>
<accession>A0ABD2KG05</accession>
<comment type="caution">
    <text evidence="7">The sequence shown here is derived from an EMBL/GenBank/DDBJ whole genome shotgun (WGS) entry which is preliminary data.</text>
</comment>
<keyword evidence="3" id="KW-0970">Cilium biogenesis/degradation</keyword>
<evidence type="ECO:0000256" key="6">
    <source>
        <dbReference type="ARBA" id="ARBA00023273"/>
    </source>
</evidence>
<dbReference type="GO" id="GO:0005929">
    <property type="term" value="C:cilium"/>
    <property type="evidence" value="ECO:0007669"/>
    <property type="project" value="UniProtKB-SubCell"/>
</dbReference>
<gene>
    <name evidence="7" type="ORF">niasHT_020612</name>
</gene>
<keyword evidence="5" id="KW-0969">Cilium</keyword>
<evidence type="ECO:0000256" key="4">
    <source>
        <dbReference type="ARBA" id="ARBA00023054"/>
    </source>
</evidence>
<dbReference type="GO" id="GO:0030030">
    <property type="term" value="P:cell projection organization"/>
    <property type="evidence" value="ECO:0007669"/>
    <property type="project" value="UniProtKB-KW"/>
</dbReference>